<gene>
    <name evidence="5" type="ordered locus">BAV3295</name>
</gene>
<keyword evidence="1" id="KW-0805">Transcription regulation</keyword>
<dbReference type="InterPro" id="IPR035418">
    <property type="entry name" value="AraC-bd_2"/>
</dbReference>
<evidence type="ECO:0000256" key="1">
    <source>
        <dbReference type="ARBA" id="ARBA00023015"/>
    </source>
</evidence>
<keyword evidence="2" id="KW-0238">DNA-binding</keyword>
<evidence type="ECO:0000313" key="5">
    <source>
        <dbReference type="EMBL" id="CAJ50905.1"/>
    </source>
</evidence>
<accession>Q2KTV5</accession>
<dbReference type="PRINTS" id="PR00032">
    <property type="entry name" value="HTHARAC"/>
</dbReference>
<dbReference type="RefSeq" id="WP_012418932.1">
    <property type="nucleotide sequence ID" value="NC_010645.1"/>
</dbReference>
<name>Q2KTV5_BORA1</name>
<dbReference type="GeneID" id="92933446"/>
<keyword evidence="6" id="KW-1185">Reference proteome</keyword>
<dbReference type="STRING" id="360910.BAV3295"/>
<dbReference type="Proteomes" id="UP000001977">
    <property type="component" value="Chromosome"/>
</dbReference>
<organism evidence="5 6">
    <name type="scientific">Bordetella avium (strain 197N)</name>
    <dbReference type="NCBI Taxonomy" id="360910"/>
    <lineage>
        <taxon>Bacteria</taxon>
        <taxon>Pseudomonadati</taxon>
        <taxon>Pseudomonadota</taxon>
        <taxon>Betaproteobacteria</taxon>
        <taxon>Burkholderiales</taxon>
        <taxon>Alcaligenaceae</taxon>
        <taxon>Bordetella</taxon>
    </lineage>
</organism>
<dbReference type="Pfam" id="PF14525">
    <property type="entry name" value="AraC_binding_2"/>
    <property type="match status" value="1"/>
</dbReference>
<dbReference type="EMBL" id="AM167904">
    <property type="protein sequence ID" value="CAJ50905.1"/>
    <property type="molecule type" value="Genomic_DNA"/>
</dbReference>
<dbReference type="InterPro" id="IPR018062">
    <property type="entry name" value="HTH_AraC-typ_CS"/>
</dbReference>
<feature type="domain" description="HTH araC/xylS-type" evidence="4">
    <location>
        <begin position="214"/>
        <end position="314"/>
    </location>
</feature>
<evidence type="ECO:0000256" key="3">
    <source>
        <dbReference type="ARBA" id="ARBA00023163"/>
    </source>
</evidence>
<dbReference type="eggNOG" id="COG2207">
    <property type="taxonomic scope" value="Bacteria"/>
</dbReference>
<proteinExistence type="predicted"/>
<dbReference type="InterPro" id="IPR009057">
    <property type="entry name" value="Homeodomain-like_sf"/>
</dbReference>
<dbReference type="SMART" id="SM00342">
    <property type="entry name" value="HTH_ARAC"/>
    <property type="match status" value="1"/>
</dbReference>
<dbReference type="GO" id="GO:0003700">
    <property type="term" value="F:DNA-binding transcription factor activity"/>
    <property type="evidence" value="ECO:0007669"/>
    <property type="project" value="InterPro"/>
</dbReference>
<dbReference type="InterPro" id="IPR020449">
    <property type="entry name" value="Tscrpt_reg_AraC-type_HTH"/>
</dbReference>
<protein>
    <submittedName>
        <fullName evidence="5">AraC-family transcriptional regulator</fullName>
    </submittedName>
</protein>
<dbReference type="OrthoDB" id="9178898at2"/>
<keyword evidence="3" id="KW-0804">Transcription</keyword>
<reference evidence="5 6" key="1">
    <citation type="journal article" date="2006" name="J. Bacteriol.">
        <title>Comparison of the genome sequence of the poultry pathogen Bordetella avium with those of B. bronchiseptica, B. pertussis, and B. parapertussis reveals extensive diversity in surface structures associated with host interaction.</title>
        <authorList>
            <person name="Sebaihia M."/>
            <person name="Preston A."/>
            <person name="Maskell D.J."/>
            <person name="Kuzmiak H."/>
            <person name="Connell T.D."/>
            <person name="King N.D."/>
            <person name="Orndorff P.E."/>
            <person name="Miyamoto D.M."/>
            <person name="Thomson N.R."/>
            <person name="Harris D."/>
            <person name="Goble A."/>
            <person name="Lord A."/>
            <person name="Murphy L."/>
            <person name="Quail M.A."/>
            <person name="Rutter S."/>
            <person name="Squares R."/>
            <person name="Squares S."/>
            <person name="Woodward J."/>
            <person name="Parkhill J."/>
            <person name="Temple L.M."/>
        </authorList>
    </citation>
    <scope>NUCLEOTIDE SEQUENCE [LARGE SCALE GENOMIC DNA]</scope>
    <source>
        <strain evidence="5 6">197N</strain>
    </source>
</reference>
<evidence type="ECO:0000259" key="4">
    <source>
        <dbReference type="PROSITE" id="PS01124"/>
    </source>
</evidence>
<dbReference type="Gene3D" id="1.10.10.60">
    <property type="entry name" value="Homeodomain-like"/>
    <property type="match status" value="1"/>
</dbReference>
<sequence length="318" mass="35796">MVDARYDTASLPGPDRSRHWEGAVGQTYFSLQLQFHDSDRFEGSLHSWKLGALSLSQLASTPLCYRRLKQHLNDVNEEQYLVTVPRRSAIRFSQGGRDTECRPGAFLLEHGQSPYEFSYARDNALWVLKVPGESLRARLHTPNRYCALAFDATQGAGWLFASYVNLIGQQLLRGDDTARHVLGQHLVELLACSVEGDARVLSSQDSPVRNAHLSRIEHYVRQHLGNADLNPTQVAQACGISVRYLHSLYQGQGQTFSEWLCGQRLERAHHTLLSASALHSIARIAQQWGFADQAHFSRLYKRRYGYPPSQARRAGLAA</sequence>
<evidence type="ECO:0000313" key="6">
    <source>
        <dbReference type="Proteomes" id="UP000001977"/>
    </source>
</evidence>
<dbReference type="PROSITE" id="PS01124">
    <property type="entry name" value="HTH_ARAC_FAMILY_2"/>
    <property type="match status" value="1"/>
</dbReference>
<dbReference type="PANTHER" id="PTHR46796:SF6">
    <property type="entry name" value="ARAC SUBFAMILY"/>
    <property type="match status" value="1"/>
</dbReference>
<dbReference type="GO" id="GO:0043565">
    <property type="term" value="F:sequence-specific DNA binding"/>
    <property type="evidence" value="ECO:0007669"/>
    <property type="project" value="InterPro"/>
</dbReference>
<evidence type="ECO:0000256" key="2">
    <source>
        <dbReference type="ARBA" id="ARBA00023125"/>
    </source>
</evidence>
<dbReference type="Pfam" id="PF12833">
    <property type="entry name" value="HTH_18"/>
    <property type="match status" value="1"/>
</dbReference>
<dbReference type="InterPro" id="IPR050204">
    <property type="entry name" value="AraC_XylS_family_regulators"/>
</dbReference>
<dbReference type="HOGENOM" id="CLU_049704_4_0_4"/>
<dbReference type="PANTHER" id="PTHR46796">
    <property type="entry name" value="HTH-TYPE TRANSCRIPTIONAL ACTIVATOR RHAS-RELATED"/>
    <property type="match status" value="1"/>
</dbReference>
<dbReference type="KEGG" id="bav:BAV3295"/>
<dbReference type="PROSITE" id="PS00041">
    <property type="entry name" value="HTH_ARAC_FAMILY_1"/>
    <property type="match status" value="1"/>
</dbReference>
<dbReference type="AlphaFoldDB" id="Q2KTV5"/>
<dbReference type="SUPFAM" id="SSF46689">
    <property type="entry name" value="Homeodomain-like"/>
    <property type="match status" value="1"/>
</dbReference>
<dbReference type="InterPro" id="IPR018060">
    <property type="entry name" value="HTH_AraC"/>
</dbReference>